<organism evidence="12 13">
    <name type="scientific">Tilletia horrida</name>
    <dbReference type="NCBI Taxonomy" id="155126"/>
    <lineage>
        <taxon>Eukaryota</taxon>
        <taxon>Fungi</taxon>
        <taxon>Dikarya</taxon>
        <taxon>Basidiomycota</taxon>
        <taxon>Ustilaginomycotina</taxon>
        <taxon>Exobasidiomycetes</taxon>
        <taxon>Tilletiales</taxon>
        <taxon>Tilletiaceae</taxon>
        <taxon>Tilletia</taxon>
    </lineage>
</organism>
<feature type="domain" description="Plastocyanin-like" evidence="11">
    <location>
        <begin position="36"/>
        <end position="156"/>
    </location>
</feature>
<dbReference type="InterPro" id="IPR002355">
    <property type="entry name" value="Cu_oxidase_Cu_BS"/>
</dbReference>
<dbReference type="FunFam" id="2.60.40.420:FF:000024">
    <property type="entry name" value="FET5p Multicopper oxidase"/>
    <property type="match status" value="1"/>
</dbReference>
<keyword evidence="5" id="KW-0186">Copper</keyword>
<dbReference type="GO" id="GO:0005507">
    <property type="term" value="F:copper ion binding"/>
    <property type="evidence" value="ECO:0007669"/>
    <property type="project" value="InterPro"/>
</dbReference>
<dbReference type="PROSITE" id="PS00080">
    <property type="entry name" value="MULTICOPPER_OXIDASE2"/>
    <property type="match status" value="1"/>
</dbReference>
<evidence type="ECO:0000256" key="3">
    <source>
        <dbReference type="ARBA" id="ARBA00022729"/>
    </source>
</evidence>
<evidence type="ECO:0000259" key="9">
    <source>
        <dbReference type="Pfam" id="PF00394"/>
    </source>
</evidence>
<dbReference type="AlphaFoldDB" id="A0AAN6JMR7"/>
<evidence type="ECO:0000259" key="10">
    <source>
        <dbReference type="Pfam" id="PF07731"/>
    </source>
</evidence>
<feature type="domain" description="Plastocyanin-like" evidence="9">
    <location>
        <begin position="167"/>
        <end position="332"/>
    </location>
</feature>
<dbReference type="CDD" id="cd13899">
    <property type="entry name" value="CuRO_3_Fet3p"/>
    <property type="match status" value="1"/>
</dbReference>
<dbReference type="InterPro" id="IPR011706">
    <property type="entry name" value="Cu-oxidase_C"/>
</dbReference>
<dbReference type="Proteomes" id="UP001176521">
    <property type="component" value="Unassembled WGS sequence"/>
</dbReference>
<dbReference type="CDD" id="cd13851">
    <property type="entry name" value="CuRO_1_Fet3p"/>
    <property type="match status" value="1"/>
</dbReference>
<evidence type="ECO:0000313" key="12">
    <source>
        <dbReference type="EMBL" id="KAK0538607.1"/>
    </source>
</evidence>
<name>A0AAN6JMR7_9BASI</name>
<comment type="similarity">
    <text evidence="1">Belongs to the multicopper oxidase family.</text>
</comment>
<dbReference type="PANTHER" id="PTHR11709">
    <property type="entry name" value="MULTI-COPPER OXIDASE"/>
    <property type="match status" value="1"/>
</dbReference>
<evidence type="ECO:0000256" key="2">
    <source>
        <dbReference type="ARBA" id="ARBA00022723"/>
    </source>
</evidence>
<feature type="domain" description="Plastocyanin-like" evidence="10">
    <location>
        <begin position="395"/>
        <end position="530"/>
    </location>
</feature>
<dbReference type="SUPFAM" id="SSF49503">
    <property type="entry name" value="Cupredoxins"/>
    <property type="match status" value="3"/>
</dbReference>
<protein>
    <submittedName>
        <fullName evidence="12">Ferroxidase fet3</fullName>
    </submittedName>
</protein>
<dbReference type="PANTHER" id="PTHR11709:SF361">
    <property type="entry name" value="IRON TRANSPORT MULTICOPPER OXIDASE FET3"/>
    <property type="match status" value="1"/>
</dbReference>
<feature type="compositionally biased region" description="Acidic residues" evidence="7">
    <location>
        <begin position="611"/>
        <end position="633"/>
    </location>
</feature>
<dbReference type="InterPro" id="IPR011707">
    <property type="entry name" value="Cu-oxidase-like_N"/>
</dbReference>
<dbReference type="GO" id="GO:0033215">
    <property type="term" value="P:reductive iron assimilation"/>
    <property type="evidence" value="ECO:0007669"/>
    <property type="project" value="TreeGrafter"/>
</dbReference>
<dbReference type="CDD" id="cd13877">
    <property type="entry name" value="CuRO_2_Fet3p_like"/>
    <property type="match status" value="1"/>
</dbReference>
<dbReference type="InterPro" id="IPR045087">
    <property type="entry name" value="Cu-oxidase_fam"/>
</dbReference>
<feature type="signal peptide" evidence="8">
    <location>
        <begin position="1"/>
        <end position="22"/>
    </location>
</feature>
<evidence type="ECO:0000259" key="11">
    <source>
        <dbReference type="Pfam" id="PF07732"/>
    </source>
</evidence>
<evidence type="ECO:0000313" key="13">
    <source>
        <dbReference type="Proteomes" id="UP001176521"/>
    </source>
</evidence>
<evidence type="ECO:0000256" key="6">
    <source>
        <dbReference type="ARBA" id="ARBA00023180"/>
    </source>
</evidence>
<dbReference type="PROSITE" id="PS00079">
    <property type="entry name" value="MULTICOPPER_OXIDASE1"/>
    <property type="match status" value="1"/>
</dbReference>
<dbReference type="Gene3D" id="2.60.40.420">
    <property type="entry name" value="Cupredoxins - blue copper proteins"/>
    <property type="match status" value="3"/>
</dbReference>
<dbReference type="InterPro" id="IPR033138">
    <property type="entry name" value="Cu_oxidase_CS"/>
</dbReference>
<evidence type="ECO:0000256" key="1">
    <source>
        <dbReference type="ARBA" id="ARBA00010609"/>
    </source>
</evidence>
<keyword evidence="2" id="KW-0479">Metal-binding</keyword>
<evidence type="ECO:0000256" key="5">
    <source>
        <dbReference type="ARBA" id="ARBA00023008"/>
    </source>
</evidence>
<dbReference type="InterPro" id="IPR044130">
    <property type="entry name" value="CuRO_2_Fet3-like"/>
</dbReference>
<evidence type="ECO:0000256" key="7">
    <source>
        <dbReference type="SAM" id="MobiDB-lite"/>
    </source>
</evidence>
<keyword evidence="6" id="KW-0325">Glycoprotein</keyword>
<keyword evidence="13" id="KW-1185">Reference proteome</keyword>
<dbReference type="Pfam" id="PF07731">
    <property type="entry name" value="Cu-oxidase_2"/>
    <property type="match status" value="1"/>
</dbReference>
<keyword evidence="4" id="KW-0560">Oxidoreductase</keyword>
<proteinExistence type="inferred from homology"/>
<accession>A0AAN6JMR7</accession>
<dbReference type="GO" id="GO:0033573">
    <property type="term" value="C:high-affinity iron permease complex"/>
    <property type="evidence" value="ECO:0007669"/>
    <property type="project" value="TreeGrafter"/>
</dbReference>
<gene>
    <name evidence="12" type="primary">FET3</name>
    <name evidence="12" type="ORF">OC842_001239</name>
</gene>
<dbReference type="EMBL" id="JAPDMQ010000042">
    <property type="protein sequence ID" value="KAK0538607.1"/>
    <property type="molecule type" value="Genomic_DNA"/>
</dbReference>
<evidence type="ECO:0000256" key="8">
    <source>
        <dbReference type="SAM" id="SignalP"/>
    </source>
</evidence>
<dbReference type="GO" id="GO:0010106">
    <property type="term" value="P:cellular response to iron ion starvation"/>
    <property type="evidence" value="ECO:0007669"/>
    <property type="project" value="TreeGrafter"/>
</dbReference>
<keyword evidence="3 8" id="KW-0732">Signal</keyword>
<dbReference type="InterPro" id="IPR001117">
    <property type="entry name" value="Cu-oxidase_2nd"/>
</dbReference>
<dbReference type="GO" id="GO:0004322">
    <property type="term" value="F:ferroxidase activity"/>
    <property type="evidence" value="ECO:0007669"/>
    <property type="project" value="TreeGrafter"/>
</dbReference>
<comment type="caution">
    <text evidence="12">The sequence shown here is derived from an EMBL/GenBank/DDBJ whole genome shotgun (WGS) entry which is preliminary data.</text>
</comment>
<dbReference type="InterPro" id="IPR008972">
    <property type="entry name" value="Cupredoxin"/>
</dbReference>
<feature type="region of interest" description="Disordered" evidence="7">
    <location>
        <begin position="608"/>
        <end position="633"/>
    </location>
</feature>
<sequence>MLLNTLAPLLLAATTATTTVQAANVDYDWTISWINDVNPDGLQPRRAIGVNGQWPLPVININSTDVFTITATNALGDGSGTALHSHGMFFNRTSFYDGAVGVTQCPIPPAASLTYEILNSPTAPADRQRQHGTYWTHGHHMGQYVDGLRTPSVIHRADAPEAHAYDDDYTIALADWYHTEHDDLLKNEFLTDRNPTGAEPVPKSALLYVAHTPASLPSAPILPGFNENVTIPFVPGRTYRLRLVNMAALAMFHFWIEGHDMRVIEADGTDVQELPVPSLPIAVAQRYSVLVTARNDTAAALQNWVLHANMDPDMFDVVPDDLQLNITATIGYPNATSLGSDRPYLDEYAYFDDTKLVPVEVEGMADPDINYDLNVSFDTYDNGQNYASFNNITYVAPQTPALFSASSMSTLALNPSIYGPSANAHVYNHMDMVQLTVYNWDAGNHPFHLHGHKFQIVHKSRDVTSNDTEINPAFDAAQANPVRRDTVTIPSMGSATLRFRADNPGAWMFHCHIDWHLSSGLVALFIEAPTQIQSALTLPSQLLAQCSAQGVSPTGNAGGRNSTSDFGTLRRAPHYLRTGWTRQAVGAFVGCILTALLGLGTVGLYAYSGPSEEEEEGQEEEEEEEEAATPDAK</sequence>
<dbReference type="Pfam" id="PF07732">
    <property type="entry name" value="Cu-oxidase_3"/>
    <property type="match status" value="1"/>
</dbReference>
<reference evidence="12" key="1">
    <citation type="journal article" date="2023" name="PhytoFront">
        <title>Draft Genome Resources of Seven Strains of Tilletia horrida, Causal Agent of Kernel Smut of Rice.</title>
        <authorList>
            <person name="Khanal S."/>
            <person name="Antony Babu S."/>
            <person name="Zhou X.G."/>
        </authorList>
    </citation>
    <scope>NUCLEOTIDE SEQUENCE</scope>
    <source>
        <strain evidence="12">TX3</strain>
    </source>
</reference>
<feature type="chain" id="PRO_5042926709" evidence="8">
    <location>
        <begin position="23"/>
        <end position="633"/>
    </location>
</feature>
<evidence type="ECO:0000256" key="4">
    <source>
        <dbReference type="ARBA" id="ARBA00023002"/>
    </source>
</evidence>
<dbReference type="Pfam" id="PF00394">
    <property type="entry name" value="Cu-oxidase"/>
    <property type="match status" value="1"/>
</dbReference>